<evidence type="ECO:0000313" key="3">
    <source>
        <dbReference type="Proteomes" id="UP000265618"/>
    </source>
</evidence>
<accession>A0A9K3CY79</accession>
<feature type="region of interest" description="Disordered" evidence="1">
    <location>
        <begin position="950"/>
        <end position="970"/>
    </location>
</feature>
<feature type="region of interest" description="Disordered" evidence="1">
    <location>
        <begin position="1322"/>
        <end position="1345"/>
    </location>
</feature>
<feature type="region of interest" description="Disordered" evidence="1">
    <location>
        <begin position="678"/>
        <end position="734"/>
    </location>
</feature>
<feature type="compositionally biased region" description="Low complexity" evidence="1">
    <location>
        <begin position="686"/>
        <end position="701"/>
    </location>
</feature>
<protein>
    <submittedName>
        <fullName evidence="2">Uncharacterized protein</fullName>
    </submittedName>
</protein>
<feature type="compositionally biased region" description="Basic and acidic residues" evidence="1">
    <location>
        <begin position="706"/>
        <end position="715"/>
    </location>
</feature>
<feature type="region of interest" description="Disordered" evidence="1">
    <location>
        <begin position="81"/>
        <end position="110"/>
    </location>
</feature>
<dbReference type="EMBL" id="BDIP01001539">
    <property type="protein sequence ID" value="GIQ84605.1"/>
    <property type="molecule type" value="Genomic_DNA"/>
</dbReference>
<keyword evidence="3" id="KW-1185">Reference proteome</keyword>
<comment type="caution">
    <text evidence="2">The sequence shown here is derived from an EMBL/GenBank/DDBJ whole genome shotgun (WGS) entry which is preliminary data.</text>
</comment>
<feature type="non-terminal residue" evidence="2">
    <location>
        <position position="1"/>
    </location>
</feature>
<dbReference type="Proteomes" id="UP000265618">
    <property type="component" value="Unassembled WGS sequence"/>
</dbReference>
<evidence type="ECO:0000256" key="1">
    <source>
        <dbReference type="SAM" id="MobiDB-lite"/>
    </source>
</evidence>
<feature type="region of interest" description="Disordered" evidence="1">
    <location>
        <begin position="233"/>
        <end position="255"/>
    </location>
</feature>
<reference evidence="2 3" key="1">
    <citation type="journal article" date="2018" name="PLoS ONE">
        <title>The draft genome of Kipferlia bialata reveals reductive genome evolution in fornicate parasites.</title>
        <authorList>
            <person name="Tanifuji G."/>
            <person name="Takabayashi S."/>
            <person name="Kume K."/>
            <person name="Takagi M."/>
            <person name="Nakayama T."/>
            <person name="Kamikawa R."/>
            <person name="Inagaki Y."/>
            <person name="Hashimoto T."/>
        </authorList>
    </citation>
    <scope>NUCLEOTIDE SEQUENCE [LARGE SCALE GENOMIC DNA]</scope>
    <source>
        <strain evidence="2">NY0173</strain>
    </source>
</reference>
<feature type="compositionally biased region" description="Acidic residues" evidence="1">
    <location>
        <begin position="1325"/>
        <end position="1338"/>
    </location>
</feature>
<sequence length="1537" mass="166608">WMANAERRARSALSTIRHRPMFVTQRVPGADPSLSDVQTTRIVLQSSEDVVALAQELRFLRTRTAYESLTMDRVTADMQTARGPMSTARGSITPSLFTPALSGEGRDGQKERQSIQALADRCTDIHAALEVLSEGRYPRDSPTCKDIARRVLIAPGAIENPASLAPPLLHHREKERDRERDAVLSGTAEELLQLVERGGMVGLEREAQHLISTFNAIVSDMMQTAKGAGASAKAAASGTDSEEAETETPQAGGSDFGLIQNRLLATQRLLIDVAADGTTLTEATPSTEGGGGPPFQQGPQGPLALSLDAIGEHSSECTPRSNPKVLRLTDTEEAGVFLRTLQSGLVQLSDEAALVVSVNSRVDQFVRRWTAGVLSRLRVARGTEGPMPLTELVDGHILGSEMFDRVVSDFILNANERARSGKNNLAVGSVYEFKGPLELTPLVQSHLYTTPRLSDAAALSVSTQVEAMFHRAVQAQSEVQSPKTPTGKRHSRTNQAKLLAYTEFVKKIETASNTMTELLTRTLTGIATRLHGLSKSLRVPPGSPGFIAFLRRIVDRVICGLIDLSCLWLVWLYALVHPQNDPSLYVDVTAISDGKLVFKPPLGPKSTESIVPASRNKGESTLWPLALHRQWGSDSQGTSLSQKMSACVLEALCLPRAVEHMVSQLAACVLANPTQTEEGAAPMAPSHPSQQPVSVSSLTSLGIGGGDKEREREAAEEMADSGSAPGGTGAVTESSLTGMDLVSTVLVRGVQRERAHAREAELTQALEDALPGSKGVVSSDVYTVRDGVLCKLGLGVLTMVQSGIDKAYTCALPLAEIVTAMRPPRELVLSPPAPATPSCECDTGAEYALWTQRIPTIDTVAGRLVSPRLVETRLSQFDPNTFSCGCFLLRTRSALASVKRDISELIYAACASPVDSMYHALTAGASYLGVIHSDMAEVLAHVHDWKPLPPSPPSPMVTRGSAPPSGPSSLPPLEEVCDPTLVSCVLALLRGLRRIDNVKPLFYDAERASLVCMRFFDGADISIPDRVHVAYAQSEEAMSAVLRDMPAYLSTWDSLRPGLLSYNSALEELLFDAAPSILQEIEKSSGIGRLVCHVANEHAQHINALDNGIVTASIESAVERHDTLRHNLDNLLAYETGLQELLDLQGMDTRHFEQLHASDAILRACRLLWGLLEDVNAQIEGISRLRLGSLDPLAERDILVQRVHHLLDDIHWFDETIVFTHNTTNVVSTFLRHFPQPPSQPVSMPLEPRRAAFSPSEVEDLCVVEWAIFQRVFEVSLFYAQCLSTIHHLAPLSPHHWRDLAHDIAVITENSRYADKIPLVIGPDAEGEGEEGEEEEGSEAYKASKDTGLFGNGSEALTVRSVLSLDVSLFGEACQQTLDRTLGEQEVSSAISTLNTTWEGIAGSALLDASMTVARALDRHASDTKGQFLAYDGYSSCVEWGAVAGYVSVVPGGTRRPGVSDLFPLLIKQRQVFTDLRRSSHAQRFEEELATLNGLLLTGTRSIWLLSCISCMCRMCFNGMKDVQCLCGCRALLHVDD</sequence>
<evidence type="ECO:0000313" key="2">
    <source>
        <dbReference type="EMBL" id="GIQ84605.1"/>
    </source>
</evidence>
<organism evidence="2 3">
    <name type="scientific">Kipferlia bialata</name>
    <dbReference type="NCBI Taxonomy" id="797122"/>
    <lineage>
        <taxon>Eukaryota</taxon>
        <taxon>Metamonada</taxon>
        <taxon>Carpediemonas-like organisms</taxon>
        <taxon>Kipferlia</taxon>
    </lineage>
</organism>
<gene>
    <name evidence="2" type="ORF">KIPB_006134</name>
</gene>
<name>A0A9K3CY79_9EUKA</name>
<proteinExistence type="predicted"/>